<sequence>MWVLTSGEGSDEEGCEEGERDEGEGREEREKKGMTEMDVEWEHNETLVSISAPRGGVNIHTEAGGSLVKSRLSVVRAAPPDAGNYTCRPQAALPASASVYIVDEQFPAAMHHESATNLTTTPWQLLLILAALVAAR</sequence>
<evidence type="ECO:0000313" key="2">
    <source>
        <dbReference type="EMBL" id="KAK3890775.1"/>
    </source>
</evidence>
<feature type="compositionally biased region" description="Basic and acidic residues" evidence="1">
    <location>
        <begin position="26"/>
        <end position="43"/>
    </location>
</feature>
<proteinExistence type="predicted"/>
<accession>A0AAE1GDN4</accession>
<evidence type="ECO:0000256" key="1">
    <source>
        <dbReference type="SAM" id="MobiDB-lite"/>
    </source>
</evidence>
<dbReference type="EMBL" id="JAWQEG010000393">
    <property type="protein sequence ID" value="KAK3890775.1"/>
    <property type="molecule type" value="Genomic_DNA"/>
</dbReference>
<reference evidence="2" key="1">
    <citation type="submission" date="2023-10" db="EMBL/GenBank/DDBJ databases">
        <title>Genome assemblies of two species of porcelain crab, Petrolisthes cinctipes and Petrolisthes manimaculis (Anomura: Porcellanidae).</title>
        <authorList>
            <person name="Angst P."/>
        </authorList>
    </citation>
    <scope>NUCLEOTIDE SEQUENCE</scope>
    <source>
        <strain evidence="2">PB745_01</strain>
        <tissue evidence="2">Gill</tissue>
    </source>
</reference>
<comment type="caution">
    <text evidence="2">The sequence shown here is derived from an EMBL/GenBank/DDBJ whole genome shotgun (WGS) entry which is preliminary data.</text>
</comment>
<dbReference type="InterPro" id="IPR013783">
    <property type="entry name" value="Ig-like_fold"/>
</dbReference>
<dbReference type="SUPFAM" id="SSF48726">
    <property type="entry name" value="Immunoglobulin"/>
    <property type="match status" value="1"/>
</dbReference>
<dbReference type="Proteomes" id="UP001286313">
    <property type="component" value="Unassembled WGS sequence"/>
</dbReference>
<protein>
    <submittedName>
        <fullName evidence="2">Uncharacterized protein</fullName>
    </submittedName>
</protein>
<feature type="compositionally biased region" description="Acidic residues" evidence="1">
    <location>
        <begin position="9"/>
        <end position="25"/>
    </location>
</feature>
<dbReference type="AlphaFoldDB" id="A0AAE1GDN4"/>
<dbReference type="Gene3D" id="2.60.40.10">
    <property type="entry name" value="Immunoglobulins"/>
    <property type="match status" value="1"/>
</dbReference>
<dbReference type="InterPro" id="IPR037448">
    <property type="entry name" value="Zig-8"/>
</dbReference>
<dbReference type="PANTHER" id="PTHR23279:SF36">
    <property type="entry name" value="DEFECTIVE PROBOSCIS EXTENSION RESPONSE 9, ISOFORM A"/>
    <property type="match status" value="1"/>
</dbReference>
<feature type="region of interest" description="Disordered" evidence="1">
    <location>
        <begin position="1"/>
        <end position="43"/>
    </location>
</feature>
<gene>
    <name evidence="2" type="ORF">Pcinc_005306</name>
</gene>
<dbReference type="GO" id="GO:0050808">
    <property type="term" value="P:synapse organization"/>
    <property type="evidence" value="ECO:0007669"/>
    <property type="project" value="TreeGrafter"/>
</dbReference>
<dbReference type="InterPro" id="IPR036179">
    <property type="entry name" value="Ig-like_dom_sf"/>
</dbReference>
<name>A0AAE1GDN4_PETCI</name>
<dbReference type="GO" id="GO:0032589">
    <property type="term" value="C:neuron projection membrane"/>
    <property type="evidence" value="ECO:0007669"/>
    <property type="project" value="TreeGrafter"/>
</dbReference>
<dbReference type="PANTHER" id="PTHR23279">
    <property type="entry name" value="DEFECTIVE PROBOSCIS EXTENSION RESPONSE DPR -RELATED"/>
    <property type="match status" value="1"/>
</dbReference>
<organism evidence="2 3">
    <name type="scientific">Petrolisthes cinctipes</name>
    <name type="common">Flat porcelain crab</name>
    <dbReference type="NCBI Taxonomy" id="88211"/>
    <lineage>
        <taxon>Eukaryota</taxon>
        <taxon>Metazoa</taxon>
        <taxon>Ecdysozoa</taxon>
        <taxon>Arthropoda</taxon>
        <taxon>Crustacea</taxon>
        <taxon>Multicrustacea</taxon>
        <taxon>Malacostraca</taxon>
        <taxon>Eumalacostraca</taxon>
        <taxon>Eucarida</taxon>
        <taxon>Decapoda</taxon>
        <taxon>Pleocyemata</taxon>
        <taxon>Anomura</taxon>
        <taxon>Galatheoidea</taxon>
        <taxon>Porcellanidae</taxon>
        <taxon>Petrolisthes</taxon>
    </lineage>
</organism>
<keyword evidence="3" id="KW-1185">Reference proteome</keyword>
<evidence type="ECO:0000313" key="3">
    <source>
        <dbReference type="Proteomes" id="UP001286313"/>
    </source>
</evidence>